<feature type="domain" description="Protein kinase" evidence="3">
    <location>
        <begin position="131"/>
        <end position="390"/>
    </location>
</feature>
<dbReference type="PANTHER" id="PTHR48011:SF4">
    <property type="entry name" value="MITOGEN-ACTIVATED PROTEIN KINASE KINASE KINASE 19"/>
    <property type="match status" value="1"/>
</dbReference>
<dbReference type="Proteomes" id="UP000694845">
    <property type="component" value="Unplaced"/>
</dbReference>
<keyword evidence="1" id="KW-0547">Nucleotide-binding</keyword>
<evidence type="ECO:0000256" key="2">
    <source>
        <dbReference type="SAM" id="MobiDB-lite"/>
    </source>
</evidence>
<dbReference type="GO" id="GO:0007165">
    <property type="term" value="P:signal transduction"/>
    <property type="evidence" value="ECO:0007669"/>
    <property type="project" value="TreeGrafter"/>
</dbReference>
<feature type="compositionally biased region" description="Polar residues" evidence="2">
    <location>
        <begin position="54"/>
        <end position="69"/>
    </location>
</feature>
<keyword evidence="5" id="KW-0808">Transferase</keyword>
<dbReference type="PROSITE" id="PS50011">
    <property type="entry name" value="PROTEIN_KINASE_DOM"/>
    <property type="match status" value="1"/>
</dbReference>
<dbReference type="InterPro" id="IPR000719">
    <property type="entry name" value="Prot_kinase_dom"/>
</dbReference>
<dbReference type="OMA" id="CATWTEN"/>
<dbReference type="GO" id="GO:0004672">
    <property type="term" value="F:protein kinase activity"/>
    <property type="evidence" value="ECO:0007669"/>
    <property type="project" value="InterPro"/>
</dbReference>
<dbReference type="InterPro" id="IPR011009">
    <property type="entry name" value="Kinase-like_dom_sf"/>
</dbReference>
<dbReference type="OrthoDB" id="6097776at2759"/>
<keyword evidence="1" id="KW-0067">ATP-binding</keyword>
<proteinExistence type="predicted"/>
<feature type="binding site" evidence="1">
    <location>
        <position position="160"/>
    </location>
    <ligand>
        <name>ATP</name>
        <dbReference type="ChEBI" id="CHEBI:30616"/>
    </ligand>
</feature>
<organism evidence="4 5">
    <name type="scientific">Acanthaster planci</name>
    <name type="common">Crown-of-thorns starfish</name>
    <dbReference type="NCBI Taxonomy" id="133434"/>
    <lineage>
        <taxon>Eukaryota</taxon>
        <taxon>Metazoa</taxon>
        <taxon>Echinodermata</taxon>
        <taxon>Eleutherozoa</taxon>
        <taxon>Asterozoa</taxon>
        <taxon>Asteroidea</taxon>
        <taxon>Valvatacea</taxon>
        <taxon>Valvatida</taxon>
        <taxon>Acanthasteridae</taxon>
        <taxon>Acanthaster</taxon>
    </lineage>
</organism>
<evidence type="ECO:0000256" key="1">
    <source>
        <dbReference type="PROSITE-ProRule" id="PRU10141"/>
    </source>
</evidence>
<evidence type="ECO:0000259" key="3">
    <source>
        <dbReference type="PROSITE" id="PS50011"/>
    </source>
</evidence>
<reference evidence="5" key="1">
    <citation type="submission" date="2025-08" db="UniProtKB">
        <authorList>
            <consortium name="RefSeq"/>
        </authorList>
    </citation>
    <scope>IDENTIFICATION</scope>
</reference>
<dbReference type="AlphaFoldDB" id="A0A8B7ZM61"/>
<sequence length="390" mass="43050">MTHKKLRRCIQEKTSKAQTSGSNSRHASTLTKPKSYSSEHQKSLPLTMPRKSSLGASSQALRKTLSPRNTPAEASMKKSPNKALSVTGISPSKTTHPNIAPSCLKKILPDHLQGPYPTVDSGDLEYVMTSLGRKVVLGRGNNGEVLLMRRHSDGTLLAVKRLCNKRFRIKYMLQELAAMQAVSSCPFFPKLFGVVDNSSFAQEFLGDESTNHAVNFAAARFTYGLLTAREWLYVCRDIAEGLKALHRTGWVHNDLHVGNAMLCPRPSGSKVGWTAKIIDLGLAYPLQNLPPAYKLTHEEKQCYYQMRKQVAPEIVEGKTQFSTKSDIYSLGKLFLDIAFNSSSLHGLRHLGLACMIRSPAHRPTLSSVLKKLDGLCSKMAKSKLPPLPPP</sequence>
<dbReference type="Gene3D" id="3.30.200.20">
    <property type="entry name" value="Phosphorylase Kinase, domain 1"/>
    <property type="match status" value="1"/>
</dbReference>
<dbReference type="Gene3D" id="1.10.510.10">
    <property type="entry name" value="Transferase(Phosphotransferase) domain 1"/>
    <property type="match status" value="1"/>
</dbReference>
<dbReference type="PROSITE" id="PS00107">
    <property type="entry name" value="PROTEIN_KINASE_ATP"/>
    <property type="match status" value="1"/>
</dbReference>
<keyword evidence="5" id="KW-0418">Kinase</keyword>
<evidence type="ECO:0000313" key="5">
    <source>
        <dbReference type="RefSeq" id="XP_022106529.1"/>
    </source>
</evidence>
<feature type="compositionally biased region" description="Polar residues" evidence="2">
    <location>
        <begin position="82"/>
        <end position="92"/>
    </location>
</feature>
<dbReference type="GeneID" id="110987770"/>
<gene>
    <name evidence="5" type="primary">LOC110987770</name>
</gene>
<feature type="compositionally biased region" description="Polar residues" evidence="2">
    <location>
        <begin position="16"/>
        <end position="36"/>
    </location>
</feature>
<protein>
    <submittedName>
        <fullName evidence="5">Probable serine/threonine-protein kinase DDB_G0272092</fullName>
    </submittedName>
</protein>
<dbReference type="InterPro" id="IPR017441">
    <property type="entry name" value="Protein_kinase_ATP_BS"/>
</dbReference>
<dbReference type="RefSeq" id="XP_022106529.1">
    <property type="nucleotide sequence ID" value="XM_022250837.1"/>
</dbReference>
<name>A0A8B7ZM61_ACAPL</name>
<dbReference type="SUPFAM" id="SSF56112">
    <property type="entry name" value="Protein kinase-like (PK-like)"/>
    <property type="match status" value="1"/>
</dbReference>
<dbReference type="CDD" id="cd00180">
    <property type="entry name" value="PKc"/>
    <property type="match status" value="1"/>
</dbReference>
<dbReference type="KEGG" id="aplc:110987770"/>
<keyword evidence="4" id="KW-1185">Reference proteome</keyword>
<dbReference type="InterPro" id="IPR052751">
    <property type="entry name" value="Plant_MAPKKK"/>
</dbReference>
<dbReference type="GO" id="GO:0005524">
    <property type="term" value="F:ATP binding"/>
    <property type="evidence" value="ECO:0007669"/>
    <property type="project" value="UniProtKB-UniRule"/>
</dbReference>
<dbReference type="Pfam" id="PF00069">
    <property type="entry name" value="Pkinase"/>
    <property type="match status" value="1"/>
</dbReference>
<accession>A0A8B7ZM61</accession>
<dbReference type="PANTHER" id="PTHR48011">
    <property type="entry name" value="CCR4-NOT TRANSCRIPTIONAL COMPLEX SUBUNIT CAF120-RELATED"/>
    <property type="match status" value="1"/>
</dbReference>
<evidence type="ECO:0000313" key="4">
    <source>
        <dbReference type="Proteomes" id="UP000694845"/>
    </source>
</evidence>
<feature type="region of interest" description="Disordered" evidence="2">
    <location>
        <begin position="1"/>
        <end position="92"/>
    </location>
</feature>